<dbReference type="GeneID" id="126883379"/>
<reference evidence="8" key="1">
    <citation type="submission" date="2025-05" db="UniProtKB">
        <authorList>
            <consortium name="EnsemblMetazoa"/>
        </authorList>
    </citation>
    <scope>IDENTIFICATION</scope>
</reference>
<feature type="region of interest" description="Disordered" evidence="6">
    <location>
        <begin position="102"/>
        <end position="121"/>
    </location>
</feature>
<accession>A0ABM5K3V1</accession>
<feature type="compositionally biased region" description="Acidic residues" evidence="6">
    <location>
        <begin position="159"/>
        <end position="179"/>
    </location>
</feature>
<feature type="domain" description="C2H2-type" evidence="7">
    <location>
        <begin position="908"/>
        <end position="935"/>
    </location>
</feature>
<keyword evidence="2" id="KW-0677">Repeat</keyword>
<keyword evidence="9" id="KW-1185">Reference proteome</keyword>
<evidence type="ECO:0000256" key="5">
    <source>
        <dbReference type="PROSITE-ProRule" id="PRU00042"/>
    </source>
</evidence>
<evidence type="ECO:0000256" key="1">
    <source>
        <dbReference type="ARBA" id="ARBA00022723"/>
    </source>
</evidence>
<feature type="domain" description="C2H2-type" evidence="7">
    <location>
        <begin position="1005"/>
        <end position="1032"/>
    </location>
</feature>
<dbReference type="Proteomes" id="UP001652700">
    <property type="component" value="Unplaced"/>
</dbReference>
<dbReference type="RefSeq" id="XP_050504860.1">
    <property type="nucleotide sequence ID" value="XM_050648903.1"/>
</dbReference>
<dbReference type="InterPro" id="IPR036236">
    <property type="entry name" value="Znf_C2H2_sf"/>
</dbReference>
<feature type="compositionally biased region" description="Polar residues" evidence="6">
    <location>
        <begin position="102"/>
        <end position="118"/>
    </location>
</feature>
<proteinExistence type="predicted"/>
<feature type="domain" description="C2H2-type" evidence="7">
    <location>
        <begin position="1033"/>
        <end position="1060"/>
    </location>
</feature>
<keyword evidence="4" id="KW-0862">Zinc</keyword>
<evidence type="ECO:0000259" key="7">
    <source>
        <dbReference type="PROSITE" id="PS50157"/>
    </source>
</evidence>
<organism evidence="8 9">
    <name type="scientific">Diabrotica virgifera virgifera</name>
    <name type="common">western corn rootworm</name>
    <dbReference type="NCBI Taxonomy" id="50390"/>
    <lineage>
        <taxon>Eukaryota</taxon>
        <taxon>Metazoa</taxon>
        <taxon>Ecdysozoa</taxon>
        <taxon>Arthropoda</taxon>
        <taxon>Hexapoda</taxon>
        <taxon>Insecta</taxon>
        <taxon>Pterygota</taxon>
        <taxon>Neoptera</taxon>
        <taxon>Endopterygota</taxon>
        <taxon>Coleoptera</taxon>
        <taxon>Polyphaga</taxon>
        <taxon>Cucujiformia</taxon>
        <taxon>Chrysomeloidea</taxon>
        <taxon>Chrysomelidae</taxon>
        <taxon>Galerucinae</taxon>
        <taxon>Diabroticina</taxon>
        <taxon>Diabroticites</taxon>
        <taxon>Diabrotica</taxon>
    </lineage>
</organism>
<evidence type="ECO:0000313" key="8">
    <source>
        <dbReference type="EnsemblMetazoa" id="XP_050504860.1"/>
    </source>
</evidence>
<dbReference type="InterPro" id="IPR013087">
    <property type="entry name" value="Znf_C2H2_type"/>
</dbReference>
<evidence type="ECO:0000313" key="9">
    <source>
        <dbReference type="Proteomes" id="UP001652700"/>
    </source>
</evidence>
<dbReference type="EnsemblMetazoa" id="XM_050648903.1">
    <property type="protein sequence ID" value="XP_050504860.1"/>
    <property type="gene ID" value="LOC126883379"/>
</dbReference>
<dbReference type="SUPFAM" id="SSF57667">
    <property type="entry name" value="beta-beta-alpha zinc fingers"/>
    <property type="match status" value="7"/>
</dbReference>
<keyword evidence="3 5" id="KW-0863">Zinc-finger</keyword>
<dbReference type="Pfam" id="PF12874">
    <property type="entry name" value="zf-met"/>
    <property type="match status" value="1"/>
</dbReference>
<dbReference type="InterPro" id="IPR003604">
    <property type="entry name" value="Matrin/U1-like-C_Znf_C2H2"/>
</dbReference>
<dbReference type="PANTHER" id="PTHR24409:SF295">
    <property type="entry name" value="AZ2-RELATED"/>
    <property type="match status" value="1"/>
</dbReference>
<dbReference type="Gene3D" id="3.30.160.60">
    <property type="entry name" value="Classic Zinc Finger"/>
    <property type="match status" value="8"/>
</dbReference>
<dbReference type="PANTHER" id="PTHR24409">
    <property type="entry name" value="ZINC FINGER PROTEIN 142"/>
    <property type="match status" value="1"/>
</dbReference>
<feature type="domain" description="C2H2-type" evidence="7">
    <location>
        <begin position="705"/>
        <end position="733"/>
    </location>
</feature>
<dbReference type="SMART" id="SM00355">
    <property type="entry name" value="ZnF_C2H2"/>
    <property type="match status" value="18"/>
</dbReference>
<feature type="compositionally biased region" description="Basic and acidic residues" evidence="6">
    <location>
        <begin position="145"/>
        <end position="154"/>
    </location>
</feature>
<feature type="domain" description="C2H2-type" evidence="7">
    <location>
        <begin position="948"/>
        <end position="973"/>
    </location>
</feature>
<feature type="compositionally biased region" description="Basic and acidic residues" evidence="6">
    <location>
        <begin position="414"/>
        <end position="425"/>
    </location>
</feature>
<dbReference type="PROSITE" id="PS00028">
    <property type="entry name" value="ZINC_FINGER_C2H2_1"/>
    <property type="match status" value="6"/>
</dbReference>
<dbReference type="Pfam" id="PF13909">
    <property type="entry name" value="zf-H2C2_5"/>
    <property type="match status" value="1"/>
</dbReference>
<protein>
    <recommendedName>
        <fullName evidence="7">C2H2-type domain-containing protein</fullName>
    </recommendedName>
</protein>
<sequence>MITDYEEDAHFCIKCHVTIIGLDNYINHRKAGCSKNITEPPKSPLPSQLLPPDESFNLKADDFFSSLELRSSSKKAEVQSTSGKNFSGILTRSKTTAVIQASSSTVKEPVEPQQSKSGKNVWIGGDQLKELGHGDNQSKLIKAVDNLERRKEEPPAIDVYEESEEDSEEYDYEDDDSSSDEDRPPRHHTGGKWKPSSPIQWSRNSDSRDWNIPPPSHTGGKWKPKRPSSPPTTHTKGKWKPSFTQKEDYNIPPPTFTGSKWVSKKAEDLDVPPPTFTGSKWVASKKHDHDLPPPSHSKGKWKPREEEQYATGGKGKWKPIEPVEDDSPPANYTKGKWKPRGDAEDDYPPPSHTKGKWKPRTDLDDDYPPPSHTKGKWKPRNELEDDYPSTSYTKGKWKPKETEETEPQQLTQKLAKEKTVSKDQEGPGENYTKGKWIPSSGEPLRFTKKSSDNSLLRKSNGSIQYWCSPCNRRLASRIVYERHLKSELHFKRVSRDREFDDTDELSLMKEVRRTKSKPPENIFSNQEQSTKKRRRKKRFEKCEVCHSRIHKQLIGKHLISHYHCRKGDIRSDVAKRMVLENIHDVILESPFQCGTCRFYCNTQNEFLHHWLSPEHIAKSTAGYFYCILCKHRAEDTKTMYKHLLSEEHAEVVSVINRSVPIIIKKFNPSKCPTCHKEFLLNKQLIAHCERFNHDDSEVKKFKNEYICDVCGVGLLSNMSLRHHKQNVHKQKYFICTPCNMKFDNIDEAKNHRKTQQHRYTRLSQQSDGTLKKKCQHCGALFGNFFLLKQHLSNDHPDQSIRCPHCGASFTIAQELTTHLRLKLCKFEEPQESSENTFQCEKCPFSSNSISELIFHMALHQEPLMNYQDPSSSTKAKTLLKYKCPVCEKFFPKASLHGHIRQHTQERPFVCQICNKSFARKNNLQFHIKNHQNKNERVKVKEVTVEKSFLCYMCGTNFKKKSILQQHMQIHTGKLCKCPHPGCIFTARKMSEINVHFKIHSNEKNFVCDMCDYKGKTKAQLLKHTSIHRDVKKYQCKECSFTTRNSQHLRRHVRVHTGAKPYSCPHCNYKCSNLENLRKHVLLTNKHAGKFIYECRFCTEVSSKPFQSNFAKEFRVHLITKHQEMFNNNTEVTSYIAGIYDVQDDNIQCFVEITGQSVIGQPHSTDDMKEQLSKLNTDDDPVVCQSDAPSTSNKDQTIERLIIPKYDSFAVDNLQDSWSLVGRYGVEETSGTLIPFESDSESLFQEHF</sequence>
<evidence type="ECO:0000256" key="4">
    <source>
        <dbReference type="ARBA" id="ARBA00022833"/>
    </source>
</evidence>
<evidence type="ECO:0000256" key="6">
    <source>
        <dbReference type="SAM" id="MobiDB-lite"/>
    </source>
</evidence>
<keyword evidence="1" id="KW-0479">Metal-binding</keyword>
<dbReference type="SMART" id="SM00451">
    <property type="entry name" value="ZnF_U1"/>
    <property type="match status" value="3"/>
</dbReference>
<dbReference type="PROSITE" id="PS50157">
    <property type="entry name" value="ZINC_FINGER_C2H2_2"/>
    <property type="match status" value="7"/>
</dbReference>
<evidence type="ECO:0000256" key="3">
    <source>
        <dbReference type="ARBA" id="ARBA00022771"/>
    </source>
</evidence>
<feature type="region of interest" description="Disordered" evidence="6">
    <location>
        <begin position="144"/>
        <end position="445"/>
    </location>
</feature>
<dbReference type="Pfam" id="PF00096">
    <property type="entry name" value="zf-C2H2"/>
    <property type="match status" value="1"/>
</dbReference>
<feature type="domain" description="C2H2-type" evidence="7">
    <location>
        <begin position="881"/>
        <end position="907"/>
    </location>
</feature>
<feature type="domain" description="C2H2-type" evidence="7">
    <location>
        <begin position="800"/>
        <end position="829"/>
    </location>
</feature>
<name>A0ABM5K3V1_DIAVI</name>
<evidence type="ECO:0000256" key="2">
    <source>
        <dbReference type="ARBA" id="ARBA00022737"/>
    </source>
</evidence>